<dbReference type="GO" id="GO:0016829">
    <property type="term" value="F:lyase activity"/>
    <property type="evidence" value="ECO:0007669"/>
    <property type="project" value="UniProtKB-KW"/>
</dbReference>
<dbReference type="EC" id="3.5.1.2" evidence="10"/>
<dbReference type="KEGG" id="erx:ATZ35_09115"/>
<dbReference type="InterPro" id="IPR010139">
    <property type="entry name" value="Imidazole-glycPsynth_HisH"/>
</dbReference>
<name>A0A0U2XB11_9ENTE</name>
<evidence type="ECO:0000256" key="6">
    <source>
        <dbReference type="ARBA" id="ARBA00023102"/>
    </source>
</evidence>
<keyword evidence="4 10" id="KW-0378">Hydrolase</keyword>
<evidence type="ECO:0000313" key="14">
    <source>
        <dbReference type="Proteomes" id="UP000067523"/>
    </source>
</evidence>
<sequence>MIIIIDYDTGNTRNVQKALEFVGLENKISADPAEIRKADGLILPGVGAFSVAMKELEQRGLVSVIQETAQKGTPILGVCLGMQLLLEGSMENGFTEGLGLIEGLCEKLPDDPDLPVPHMGWNQLVVTEETSLTKDVSKEYVYFVHSYYADCEPDVIDAIAQYSIKIPAMISKGTIYGTQFHPEKSSEAGLRILKGFKEVVEHVRFTSN</sequence>
<evidence type="ECO:0000256" key="8">
    <source>
        <dbReference type="ARBA" id="ARBA00047838"/>
    </source>
</evidence>
<dbReference type="Proteomes" id="UP000067523">
    <property type="component" value="Chromosome"/>
</dbReference>
<keyword evidence="14" id="KW-1185">Reference proteome</keyword>
<feature type="active site" description="Nucleophile" evidence="10 11">
    <location>
        <position position="79"/>
    </location>
</feature>
<keyword evidence="10" id="KW-0963">Cytoplasm</keyword>
<dbReference type="PANTHER" id="PTHR42701">
    <property type="entry name" value="IMIDAZOLE GLYCEROL PHOSPHATE SYNTHASE SUBUNIT HISH"/>
    <property type="match status" value="1"/>
</dbReference>
<organism evidence="13 14">
    <name type="scientific">Enterococcus rotai</name>
    <dbReference type="NCBI Taxonomy" id="118060"/>
    <lineage>
        <taxon>Bacteria</taxon>
        <taxon>Bacillati</taxon>
        <taxon>Bacillota</taxon>
        <taxon>Bacilli</taxon>
        <taxon>Lactobacillales</taxon>
        <taxon>Enterococcaceae</taxon>
        <taxon>Enterococcus</taxon>
    </lineage>
</organism>
<dbReference type="HAMAP" id="MF_00278">
    <property type="entry name" value="HisH"/>
    <property type="match status" value="1"/>
</dbReference>
<dbReference type="CDD" id="cd01748">
    <property type="entry name" value="GATase1_IGP_Synthase"/>
    <property type="match status" value="1"/>
</dbReference>
<keyword evidence="5 10" id="KW-0315">Glutamine amidotransferase</keyword>
<comment type="subunit">
    <text evidence="2 10">Heterodimer of HisH and HisF.</text>
</comment>
<dbReference type="AlphaFoldDB" id="A0A0U2XB11"/>
<dbReference type="PIRSF" id="PIRSF000495">
    <property type="entry name" value="Amidotransf_hisH"/>
    <property type="match status" value="1"/>
</dbReference>
<feature type="domain" description="Glutamine amidotransferase" evidence="12">
    <location>
        <begin position="4"/>
        <end position="193"/>
    </location>
</feature>
<evidence type="ECO:0000256" key="3">
    <source>
        <dbReference type="ARBA" id="ARBA00022605"/>
    </source>
</evidence>
<dbReference type="SUPFAM" id="SSF52317">
    <property type="entry name" value="Class I glutamine amidotransferase-like"/>
    <property type="match status" value="1"/>
</dbReference>
<comment type="pathway">
    <text evidence="1 10">Amino-acid biosynthesis; L-histidine biosynthesis; L-histidine from 5-phospho-alpha-D-ribose 1-diphosphate: step 5/9.</text>
</comment>
<comment type="catalytic activity">
    <reaction evidence="9 10">
        <text>L-glutamine + H2O = L-glutamate + NH4(+)</text>
        <dbReference type="Rhea" id="RHEA:15889"/>
        <dbReference type="ChEBI" id="CHEBI:15377"/>
        <dbReference type="ChEBI" id="CHEBI:28938"/>
        <dbReference type="ChEBI" id="CHEBI:29985"/>
        <dbReference type="ChEBI" id="CHEBI:58359"/>
        <dbReference type="EC" id="3.5.1.2"/>
    </reaction>
</comment>
<dbReference type="GO" id="GO:0000107">
    <property type="term" value="F:imidazoleglycerol-phosphate synthase activity"/>
    <property type="evidence" value="ECO:0007669"/>
    <property type="project" value="UniProtKB-UniRule"/>
</dbReference>
<evidence type="ECO:0000313" key="13">
    <source>
        <dbReference type="EMBL" id="ALS37312.1"/>
    </source>
</evidence>
<dbReference type="PRINTS" id="PR00097">
    <property type="entry name" value="ANTSNTHASEII"/>
</dbReference>
<dbReference type="PROSITE" id="PS51274">
    <property type="entry name" value="GATASE_COBBQ"/>
    <property type="match status" value="1"/>
</dbReference>
<evidence type="ECO:0000256" key="11">
    <source>
        <dbReference type="PIRSR" id="PIRSR000495-1"/>
    </source>
</evidence>
<dbReference type="EMBL" id="CP013655">
    <property type="protein sequence ID" value="ALS37312.1"/>
    <property type="molecule type" value="Genomic_DNA"/>
</dbReference>
<comment type="subcellular location">
    <subcellularLocation>
        <location evidence="10">Cytoplasm</location>
    </subcellularLocation>
</comment>
<keyword evidence="6 10" id="KW-0368">Histidine biosynthesis</keyword>
<dbReference type="GO" id="GO:0005737">
    <property type="term" value="C:cytoplasm"/>
    <property type="evidence" value="ECO:0007669"/>
    <property type="project" value="UniProtKB-SubCell"/>
</dbReference>
<proteinExistence type="inferred from homology"/>
<feature type="active site" evidence="10 11">
    <location>
        <position position="183"/>
    </location>
</feature>
<comment type="function">
    <text evidence="10">IGPS catalyzes the conversion of PRFAR and glutamine to IGP, AICAR and glutamate. The HisH subunit catalyzes the hydrolysis of glutamine to glutamate and ammonia as part of the synthesis of IGP and AICAR. The resulting ammonia molecule is channeled to the active site of HisF.</text>
</comment>
<evidence type="ECO:0000256" key="7">
    <source>
        <dbReference type="ARBA" id="ARBA00023239"/>
    </source>
</evidence>
<dbReference type="InterPro" id="IPR017926">
    <property type="entry name" value="GATASE"/>
</dbReference>
<evidence type="ECO:0000259" key="12">
    <source>
        <dbReference type="Pfam" id="PF00117"/>
    </source>
</evidence>
<dbReference type="InterPro" id="IPR029062">
    <property type="entry name" value="Class_I_gatase-like"/>
</dbReference>
<feature type="active site" evidence="10 11">
    <location>
        <position position="181"/>
    </location>
</feature>
<evidence type="ECO:0000256" key="9">
    <source>
        <dbReference type="ARBA" id="ARBA00049534"/>
    </source>
</evidence>
<dbReference type="STRING" id="118060.ATZ35_09115"/>
<dbReference type="NCBIfam" id="TIGR01855">
    <property type="entry name" value="IMP_synth_hisH"/>
    <property type="match status" value="1"/>
</dbReference>
<dbReference type="UniPathway" id="UPA00031">
    <property type="reaction ID" value="UER00010"/>
</dbReference>
<reference evidence="14" key="1">
    <citation type="submission" date="2015-12" db="EMBL/GenBank/DDBJ databases">
        <authorList>
            <person name="Lauer A."/>
            <person name="Humrighouse B."/>
            <person name="Loparev V."/>
            <person name="Shewmaker P.L."/>
            <person name="Whitney A.M."/>
            <person name="McLaughlin R.W."/>
        </authorList>
    </citation>
    <scope>NUCLEOTIDE SEQUENCE [LARGE SCALE GENOMIC DNA]</scope>
    <source>
        <strain evidence="14">LMG 26678</strain>
    </source>
</reference>
<dbReference type="Gene3D" id="3.40.50.880">
    <property type="match status" value="1"/>
</dbReference>
<dbReference type="PROSITE" id="PS51273">
    <property type="entry name" value="GATASE_TYPE_1"/>
    <property type="match status" value="1"/>
</dbReference>
<evidence type="ECO:0000256" key="5">
    <source>
        <dbReference type="ARBA" id="ARBA00022962"/>
    </source>
</evidence>
<dbReference type="Pfam" id="PF00117">
    <property type="entry name" value="GATase"/>
    <property type="match status" value="1"/>
</dbReference>
<accession>A0A0U2XB11</accession>
<evidence type="ECO:0000256" key="4">
    <source>
        <dbReference type="ARBA" id="ARBA00022801"/>
    </source>
</evidence>
<dbReference type="EC" id="4.3.2.10" evidence="10"/>
<keyword evidence="7 10" id="KW-0456">Lyase</keyword>
<dbReference type="PANTHER" id="PTHR42701:SF1">
    <property type="entry name" value="IMIDAZOLE GLYCEROL PHOSPHATE SYNTHASE SUBUNIT HISH"/>
    <property type="match status" value="1"/>
</dbReference>
<dbReference type="RefSeq" id="WP_208926985.1">
    <property type="nucleotide sequence ID" value="NZ_CP013655.1"/>
</dbReference>
<comment type="catalytic activity">
    <reaction evidence="8 10">
        <text>5-[(5-phospho-1-deoxy-D-ribulos-1-ylimino)methylamino]-1-(5-phospho-beta-D-ribosyl)imidazole-4-carboxamide + L-glutamine = D-erythro-1-(imidazol-4-yl)glycerol 3-phosphate + 5-amino-1-(5-phospho-beta-D-ribosyl)imidazole-4-carboxamide + L-glutamate + H(+)</text>
        <dbReference type="Rhea" id="RHEA:24793"/>
        <dbReference type="ChEBI" id="CHEBI:15378"/>
        <dbReference type="ChEBI" id="CHEBI:29985"/>
        <dbReference type="ChEBI" id="CHEBI:58278"/>
        <dbReference type="ChEBI" id="CHEBI:58359"/>
        <dbReference type="ChEBI" id="CHEBI:58475"/>
        <dbReference type="ChEBI" id="CHEBI:58525"/>
        <dbReference type="EC" id="4.3.2.10"/>
    </reaction>
</comment>
<gene>
    <name evidence="10 13" type="primary">hisH</name>
    <name evidence="13" type="ORF">ATZ35_09115</name>
</gene>
<evidence type="ECO:0000256" key="2">
    <source>
        <dbReference type="ARBA" id="ARBA00011152"/>
    </source>
</evidence>
<evidence type="ECO:0000256" key="1">
    <source>
        <dbReference type="ARBA" id="ARBA00005091"/>
    </source>
</evidence>
<dbReference type="GO" id="GO:0004359">
    <property type="term" value="F:glutaminase activity"/>
    <property type="evidence" value="ECO:0007669"/>
    <property type="project" value="UniProtKB-EC"/>
</dbReference>
<dbReference type="GO" id="GO:0000105">
    <property type="term" value="P:L-histidine biosynthetic process"/>
    <property type="evidence" value="ECO:0007669"/>
    <property type="project" value="UniProtKB-UniRule"/>
</dbReference>
<evidence type="ECO:0000256" key="10">
    <source>
        <dbReference type="HAMAP-Rule" id="MF_00278"/>
    </source>
</evidence>
<keyword evidence="3 10" id="KW-0028">Amino-acid biosynthesis</keyword>
<protein>
    <recommendedName>
        <fullName evidence="10">Imidazole glycerol phosphate synthase subunit HisH</fullName>
        <ecNumber evidence="10">4.3.2.10</ecNumber>
    </recommendedName>
    <alternativeName>
        <fullName evidence="10">IGP synthase glutaminase subunit</fullName>
        <ecNumber evidence="10">3.5.1.2</ecNumber>
    </alternativeName>
    <alternativeName>
        <fullName evidence="10">IGP synthase subunit HisH</fullName>
    </alternativeName>
    <alternativeName>
        <fullName evidence="10">ImGP synthase subunit HisH</fullName>
        <shortName evidence="10">IGPS subunit HisH</shortName>
    </alternativeName>
</protein>